<dbReference type="KEGG" id="asul:DFR86_02030"/>
<accession>A0A2U9IKE4</accession>
<dbReference type="OrthoDB" id="34756at2157"/>
<reference evidence="1 2" key="1">
    <citation type="submission" date="2018-05" db="EMBL/GenBank/DDBJ databases">
        <title>Complete Genome Sequences of Extremely Thermoacidophilic, Metal-Mobilizing Type-Strain Members of the Archaeal Family Sulfolobaceae: Acidianus brierleyi DSM-1651T, Acidianus sulfidivorans DSM-18786T, Metallosphaera hakonensis DSM-7519T, and Metallosphaera prunae DSM-10039T.</title>
        <authorList>
            <person name="Counts J.A."/>
            <person name="Kelly R.M."/>
        </authorList>
    </citation>
    <scope>NUCLEOTIDE SEQUENCE [LARGE SCALE GENOMIC DNA]</scope>
    <source>
        <strain evidence="1 2">JP7</strain>
    </source>
</reference>
<keyword evidence="2" id="KW-1185">Reference proteome</keyword>
<evidence type="ECO:0008006" key="3">
    <source>
        <dbReference type="Google" id="ProtNLM"/>
    </source>
</evidence>
<dbReference type="GeneID" id="36836709"/>
<dbReference type="AlphaFoldDB" id="A0A2U9IKE4"/>
<proteinExistence type="predicted"/>
<evidence type="ECO:0000313" key="1">
    <source>
        <dbReference type="EMBL" id="AWR96446.1"/>
    </source>
</evidence>
<evidence type="ECO:0000313" key="2">
    <source>
        <dbReference type="Proteomes" id="UP000248410"/>
    </source>
</evidence>
<organism evidence="1 2">
    <name type="scientific">Acidianus sulfidivorans JP7</name>
    <dbReference type="NCBI Taxonomy" id="619593"/>
    <lineage>
        <taxon>Archaea</taxon>
        <taxon>Thermoproteota</taxon>
        <taxon>Thermoprotei</taxon>
        <taxon>Sulfolobales</taxon>
        <taxon>Sulfolobaceae</taxon>
        <taxon>Acidianus</taxon>
    </lineage>
</organism>
<dbReference type="EMBL" id="CP029288">
    <property type="protein sequence ID" value="AWR96446.1"/>
    <property type="molecule type" value="Genomic_DNA"/>
</dbReference>
<dbReference type="RefSeq" id="WP_110379336.1">
    <property type="nucleotide sequence ID" value="NZ_CP029288.2"/>
</dbReference>
<gene>
    <name evidence="1" type="ORF">DFR86_02030</name>
</gene>
<name>A0A2U9IKE4_9CREN</name>
<protein>
    <recommendedName>
        <fullName evidence="3">Nuclease</fullName>
    </recommendedName>
</protein>
<dbReference type="Proteomes" id="UP000248410">
    <property type="component" value="Chromosome"/>
</dbReference>
<sequence>MKLDTFTKDLANLKRKIVSYYGKSEQLESIYERLVNFHKLGLVNLNHSSLELITASYLINEGFKVHVEHEIDGKIIDIYGIKGLDIGIEVETGYVPPSFVSNQEEFLRSRIALKVSRYSNLASRFYIAVPSYYIPPIPSTLLKNNNERDEREVRDILKLIRKYHNSLDINLSSVKTAKIDGIIIINAHDLKLKIFNQEVFMKLEKFYSE</sequence>